<dbReference type="Gene3D" id="1.10.443.10">
    <property type="entry name" value="Intergrase catalytic core"/>
    <property type="match status" value="1"/>
</dbReference>
<comment type="caution">
    <text evidence="6">The sequence shown here is derived from an EMBL/GenBank/DDBJ whole genome shotgun (WGS) entry which is preliminary data.</text>
</comment>
<evidence type="ECO:0000256" key="2">
    <source>
        <dbReference type="ARBA" id="ARBA00022908"/>
    </source>
</evidence>
<dbReference type="Proteomes" id="UP001596110">
    <property type="component" value="Unassembled WGS sequence"/>
</dbReference>
<dbReference type="InterPro" id="IPR004107">
    <property type="entry name" value="Integrase_SAM-like_N"/>
</dbReference>
<gene>
    <name evidence="6" type="ORF">ACFPQ3_00275</name>
</gene>
<accession>A0ABW0UC19</accession>
<sequence>MQIKKITKKDGSAVYRANVYLGTDQVTGKKVKTNVTGRTKKEVKQKAKEAEIEFKANGSTRFQETNIKTFKELSDLWLSNYKLTVKPQSYRYTVLLLNNHIWPKLGSMKPHKITTVYLQAFINDLAPKLVHFSTVHPVVTRIIQFGVILQLLPFNPAREVMLPKGQKETRERVKFIDNTDLRKLLDHMDMLSQQEYKYYFDSVLYKLLLATGCRFGEVVALDWSDIDLDNKTISISKSYNRLVDLVGTPKSKAGIRVISIDNKTVLMLKQYQGRQRLTFLDIGEKAPSVVFTTPVRTYQSMQIMQQRLTKRCEEIGITYFTFHAFRHTHASLLLNAGISYKELQYRLGHSQLSMTMDIYSHLSKDKEKEAVRYFEKALESL</sequence>
<keyword evidence="2" id="KW-0229">DNA integration</keyword>
<dbReference type="Gene3D" id="1.10.150.130">
    <property type="match status" value="1"/>
</dbReference>
<keyword evidence="7" id="KW-1185">Reference proteome</keyword>
<name>A0ABW0UC19_9STRE</name>
<dbReference type="EMBL" id="JBHSOJ010000001">
    <property type="protein sequence ID" value="MFC5630077.1"/>
    <property type="molecule type" value="Genomic_DNA"/>
</dbReference>
<evidence type="ECO:0000313" key="7">
    <source>
        <dbReference type="Proteomes" id="UP001596110"/>
    </source>
</evidence>
<protein>
    <submittedName>
        <fullName evidence="6">Tyrosine-type recombinase/integrase</fullName>
    </submittedName>
</protein>
<dbReference type="PANTHER" id="PTHR30349:SF64">
    <property type="entry name" value="PROPHAGE INTEGRASE INTD-RELATED"/>
    <property type="match status" value="1"/>
</dbReference>
<comment type="similarity">
    <text evidence="1">Belongs to the 'phage' integrase family.</text>
</comment>
<dbReference type="InterPro" id="IPR013762">
    <property type="entry name" value="Integrase-like_cat_sf"/>
</dbReference>
<dbReference type="InterPro" id="IPR050090">
    <property type="entry name" value="Tyrosine_recombinase_XerCD"/>
</dbReference>
<dbReference type="InterPro" id="IPR011010">
    <property type="entry name" value="DNA_brk_join_enz"/>
</dbReference>
<dbReference type="Pfam" id="PF14659">
    <property type="entry name" value="Phage_int_SAM_3"/>
    <property type="match status" value="1"/>
</dbReference>
<feature type="domain" description="Tyr recombinase" evidence="5">
    <location>
        <begin position="171"/>
        <end position="372"/>
    </location>
</feature>
<evidence type="ECO:0000256" key="1">
    <source>
        <dbReference type="ARBA" id="ARBA00008857"/>
    </source>
</evidence>
<organism evidence="6 7">
    <name type="scientific">Streptococcus caledonicus</name>
    <dbReference type="NCBI Taxonomy" id="2614158"/>
    <lineage>
        <taxon>Bacteria</taxon>
        <taxon>Bacillati</taxon>
        <taxon>Bacillota</taxon>
        <taxon>Bacilli</taxon>
        <taxon>Lactobacillales</taxon>
        <taxon>Streptococcaceae</taxon>
        <taxon>Streptococcus</taxon>
    </lineage>
</organism>
<proteinExistence type="inferred from homology"/>
<keyword evidence="4" id="KW-0233">DNA recombination</keyword>
<evidence type="ECO:0000313" key="6">
    <source>
        <dbReference type="EMBL" id="MFC5630077.1"/>
    </source>
</evidence>
<dbReference type="PROSITE" id="PS51898">
    <property type="entry name" value="TYR_RECOMBINASE"/>
    <property type="match status" value="1"/>
</dbReference>
<evidence type="ECO:0000256" key="3">
    <source>
        <dbReference type="ARBA" id="ARBA00023125"/>
    </source>
</evidence>
<dbReference type="InterPro" id="IPR010998">
    <property type="entry name" value="Integrase_recombinase_N"/>
</dbReference>
<dbReference type="InterPro" id="IPR002104">
    <property type="entry name" value="Integrase_catalytic"/>
</dbReference>
<dbReference type="PANTHER" id="PTHR30349">
    <property type="entry name" value="PHAGE INTEGRASE-RELATED"/>
    <property type="match status" value="1"/>
</dbReference>
<dbReference type="RefSeq" id="WP_156805844.1">
    <property type="nucleotide sequence ID" value="NZ_JBHSOJ010000001.1"/>
</dbReference>
<dbReference type="CDD" id="cd01189">
    <property type="entry name" value="INT_ICEBs1_C_like"/>
    <property type="match status" value="1"/>
</dbReference>
<evidence type="ECO:0000259" key="5">
    <source>
        <dbReference type="PROSITE" id="PS51898"/>
    </source>
</evidence>
<dbReference type="SUPFAM" id="SSF56349">
    <property type="entry name" value="DNA breaking-rejoining enzymes"/>
    <property type="match status" value="1"/>
</dbReference>
<evidence type="ECO:0000256" key="4">
    <source>
        <dbReference type="ARBA" id="ARBA00023172"/>
    </source>
</evidence>
<dbReference type="Pfam" id="PF00589">
    <property type="entry name" value="Phage_integrase"/>
    <property type="match status" value="1"/>
</dbReference>
<reference evidence="7" key="1">
    <citation type="journal article" date="2019" name="Int. J. Syst. Evol. Microbiol.">
        <title>The Global Catalogue of Microorganisms (GCM) 10K type strain sequencing project: providing services to taxonomists for standard genome sequencing and annotation.</title>
        <authorList>
            <consortium name="The Broad Institute Genomics Platform"/>
            <consortium name="The Broad Institute Genome Sequencing Center for Infectious Disease"/>
            <person name="Wu L."/>
            <person name="Ma J."/>
        </authorList>
    </citation>
    <scope>NUCLEOTIDE SEQUENCE [LARGE SCALE GENOMIC DNA]</scope>
    <source>
        <strain evidence="7">DT43</strain>
    </source>
</reference>
<keyword evidence="3" id="KW-0238">DNA-binding</keyword>